<dbReference type="RefSeq" id="YP_010086520.1">
    <property type="nucleotide sequence ID" value="NC_055455.1"/>
</dbReference>
<keyword evidence="2" id="KW-1185">Reference proteome</keyword>
<dbReference type="Proteomes" id="UP000503509">
    <property type="component" value="Genome"/>
</dbReference>
<reference evidence="1 2" key="1">
    <citation type="submission" date="2018-08" db="EMBL/GenBank/DDBJ databases">
        <title>Sequence analysis of the African armyworm, Spodoptera exempta nucleopolyhedrovirus.</title>
        <authorList>
            <person name="Escasa S.R."/>
            <person name="Mowery J.D."/>
            <person name="Bauchan G.R."/>
            <person name="Harrison R.L."/>
            <person name="Cory J.S."/>
        </authorList>
    </citation>
    <scope>NUCLEOTIDE SEQUENCE [LARGE SCALE GENOMIC DNA]</scope>
    <source>
        <strain evidence="1 2">244.1</strain>
    </source>
</reference>
<dbReference type="KEGG" id="vg:65101753"/>
<proteinExistence type="predicted"/>
<evidence type="ECO:0000313" key="2">
    <source>
        <dbReference type="Proteomes" id="UP000503509"/>
    </source>
</evidence>
<organism evidence="1 2">
    <name type="scientific">Spodoptera exempta nucleopolyhedrovirus</name>
    <dbReference type="NCBI Taxonomy" id="1242863"/>
    <lineage>
        <taxon>Viruses</taxon>
        <taxon>Viruses incertae sedis</taxon>
        <taxon>Naldaviricetes</taxon>
        <taxon>Lefavirales</taxon>
        <taxon>Baculoviridae</taxon>
        <taxon>Alphabaculovirus</taxon>
        <taxon>Alphabaculovirus spexemptae</taxon>
    </lineage>
</organism>
<accession>A0A410S852</accession>
<protein>
    <submittedName>
        <fullName evidence="1">Uncharacterized protein</fullName>
    </submittedName>
</protein>
<dbReference type="EMBL" id="MH717816">
    <property type="protein sequence ID" value="QAT90388.1"/>
    <property type="molecule type" value="Genomic_DNA"/>
</dbReference>
<name>A0A410S852_9ABAC</name>
<evidence type="ECO:0000313" key="1">
    <source>
        <dbReference type="EMBL" id="QAT90388.1"/>
    </source>
</evidence>
<sequence>MLTTASTQTLSFIYHPRSQTLFVLHFNSNDQSCDLRELYPSTFRVACGMAKLK</sequence>
<dbReference type="GeneID" id="65101753"/>